<feature type="compositionally biased region" description="Pro residues" evidence="1">
    <location>
        <begin position="52"/>
        <end position="70"/>
    </location>
</feature>
<feature type="compositionally biased region" description="Basic and acidic residues" evidence="1">
    <location>
        <begin position="1534"/>
        <end position="1554"/>
    </location>
</feature>
<feature type="compositionally biased region" description="Basic and acidic residues" evidence="1">
    <location>
        <begin position="1574"/>
        <end position="1591"/>
    </location>
</feature>
<dbReference type="GO" id="GO:0005829">
    <property type="term" value="C:cytosol"/>
    <property type="evidence" value="ECO:0007669"/>
    <property type="project" value="TreeGrafter"/>
</dbReference>
<feature type="domain" description="USP" evidence="2">
    <location>
        <begin position="1156"/>
        <end position="1469"/>
    </location>
</feature>
<dbReference type="InterPro" id="IPR025295">
    <property type="entry name" value="eCIS_core_dom"/>
</dbReference>
<dbReference type="RefSeq" id="WP_164466798.1">
    <property type="nucleotide sequence ID" value="NZ_CADEWS010000001.1"/>
</dbReference>
<protein>
    <submittedName>
        <fullName evidence="3">DUF4157 domain-containing protein</fullName>
    </submittedName>
</protein>
<gene>
    <name evidence="3" type="ORF">NYZ96_31470</name>
</gene>
<dbReference type="GO" id="GO:0016579">
    <property type="term" value="P:protein deubiquitination"/>
    <property type="evidence" value="ECO:0007669"/>
    <property type="project" value="InterPro"/>
</dbReference>
<evidence type="ECO:0000259" key="2">
    <source>
        <dbReference type="PROSITE" id="PS50235"/>
    </source>
</evidence>
<feature type="compositionally biased region" description="Low complexity" evidence="1">
    <location>
        <begin position="177"/>
        <end position="189"/>
    </location>
</feature>
<feature type="region of interest" description="Disordered" evidence="1">
    <location>
        <begin position="154"/>
        <end position="204"/>
    </location>
</feature>
<dbReference type="PROSITE" id="PS50235">
    <property type="entry name" value="USP_3"/>
    <property type="match status" value="1"/>
</dbReference>
<dbReference type="SUPFAM" id="SSF54001">
    <property type="entry name" value="Cysteine proteinases"/>
    <property type="match status" value="1"/>
</dbReference>
<name>A0AB38TXY1_BURGA</name>
<accession>A0AB38TXY1</accession>
<dbReference type="Gene3D" id="3.90.70.10">
    <property type="entry name" value="Cysteine proteinases"/>
    <property type="match status" value="1"/>
</dbReference>
<feature type="region of interest" description="Disordered" evidence="1">
    <location>
        <begin position="34"/>
        <end position="87"/>
    </location>
</feature>
<dbReference type="InterPro" id="IPR028889">
    <property type="entry name" value="USP"/>
</dbReference>
<evidence type="ECO:0000313" key="4">
    <source>
        <dbReference type="Proteomes" id="UP001059745"/>
    </source>
</evidence>
<proteinExistence type="predicted"/>
<dbReference type="Pfam" id="PF00443">
    <property type="entry name" value="UCH"/>
    <property type="match status" value="1"/>
</dbReference>
<organism evidence="3 4">
    <name type="scientific">Burkholderia gladioli</name>
    <name type="common">Pseudomonas marginata</name>
    <name type="synonym">Phytomonas marginata</name>
    <dbReference type="NCBI Taxonomy" id="28095"/>
    <lineage>
        <taxon>Bacteria</taxon>
        <taxon>Pseudomonadati</taxon>
        <taxon>Pseudomonadota</taxon>
        <taxon>Betaproteobacteria</taxon>
        <taxon>Burkholderiales</taxon>
        <taxon>Burkholderiaceae</taxon>
        <taxon>Burkholderia</taxon>
    </lineage>
</organism>
<sequence length="1598" mass="176498">MPPAASAMADAADPALTRMEPLHYAPSALGAAMADVPRPSAGPAGVADSPALPSPSAPHAPSQPPSPPPAAQDRHATPPNRTGLPDALKRGIEHLSGVNLDRVRVHYRSSRPARYGAAAYALGGEIHLAPGQDRHLPHEAWHVAQQALGRVAPTLQWKDGPPGNESSELEREADRMGGLALRAGRGAEASPAHSHPRRPTTPGVLQRTPLQALQTLPEYSNLRKRLATMLANANWINDTFPLIRSNQETYRAIKGTLLQEVEDLRRQRYAGPDFVATWNNGLEQHELAYIPRDIDKYYVFRPKHDAPFDNSGGADKLHEQWLKKPLRDKYGNPDRKFAKSLPILLAEQSFPDDVTTALKLYFAHTANFVPPDHIGRDYRSVEHGQYYRSSNDPVRQDNTALLKEAAREDARRSGETLPDKFTAQVTNQALHVALIEHGYLKDQISATRFAAASGKKPGDYAIYQSILGSHTGSLGLIQNVYRTVQVGTRQAPPPGRGTAPPDASDARQEIPLNARVDETLLAPATGLNYHDLLLDDRGSLVRETAAEIDAMYDPSMPGCRVVPIQSPTHASLILDLVDETGANPLQESEWRELFIFAFNKTAADMKLQTRATHRGSFGFLFPTVSSVGGPVRIWPGLTPPNLFKELIAATLARLPRFIRVGDKRLAFQRPELPGDRPDLASTSKHSKTPLDREALKTAVRYAQDTMRATIAVTGSRRFARWIAIRLQRNLQRAKFLLERPPPAGRAERETAWLKSASVIENLMEYSYLLEAFNAHALDADAIARQDPYPAYLRNTLKLDGKQHDTATFYLDSGMQAIVTANLLARVWAIENKRLELDQEIESIDLYSYFEYASVDRENLNIRAINRNRQGYLDQRGLDEQLDLRDTFDEDAPGIIAADLNPVLTSQHTRQTQVPYADVFKRFANQNKGGTGTLSDTTVPIVDVTNASLGTAAQLQLDQGYENFIIVESLSKHQQLGADKFTMGRLSAIGSPAFLKCANTLIKPIEQAAFHRLPATYRLRMDQIYYGDPRALPVAPAASLLANAGRFDAFMVLMGFDRAWEALDKRTDGGADAVSARQRAASDLLDKALRLYVGEVVSTTTSRFDLQAAYRALPDAERSRVMAQIHSHLPRDSVSSKASTDPTIALFYQWSESHTSTGITNVGNTCYLAATLNLLAMSPYRSLFLAQAPVDPLAELRARINAVLTGIVAGQAIDFETVADLLVSLDHHGLLEHTAAGLPLPLNAQRDPSELLGQLIDSFGTAAGPNYQLTQIYRKHLDIGPSQVRDNANPAQYSTLTEIRPPGAQPLLRFPTIRTPDWTIKLSITDANNLRQALRRHLAEEPIAHLTGVLPATQQRPRNLVLESTGTSQLSFGDETPPAITIQLIRWRQERGRIAKDSRPIDMPRRFVLNGHLYRIQTVIYHLGLTPDAGHYTTSTRDALGRWQYRDDRSVARDLRYVERAPYGYLYTYADEGPASQQQLARELDITRPPPDPVPPVQPGPAPSLDPPQAQAGPSRVTDTARTSAPRPSAMDTSDNDHPAPLDRNRKRSLSESRRTNLPGTPGPRPPSAPQARPAQDEHPNKRTKNDENPPDKEEEESP</sequence>
<dbReference type="GO" id="GO:0004843">
    <property type="term" value="F:cysteine-type deubiquitinase activity"/>
    <property type="evidence" value="ECO:0007669"/>
    <property type="project" value="InterPro"/>
</dbReference>
<feature type="compositionally biased region" description="Pro residues" evidence="1">
    <location>
        <begin position="1487"/>
        <end position="1505"/>
    </location>
</feature>
<evidence type="ECO:0000313" key="3">
    <source>
        <dbReference type="EMBL" id="UWX72927.1"/>
    </source>
</evidence>
<feature type="region of interest" description="Disordered" evidence="1">
    <location>
        <begin position="669"/>
        <end position="688"/>
    </location>
</feature>
<dbReference type="Pfam" id="PF13699">
    <property type="entry name" value="eCIS_core"/>
    <property type="match status" value="1"/>
</dbReference>
<evidence type="ECO:0000256" key="1">
    <source>
        <dbReference type="SAM" id="MobiDB-lite"/>
    </source>
</evidence>
<dbReference type="InterPro" id="IPR038765">
    <property type="entry name" value="Papain-like_cys_pep_sf"/>
</dbReference>
<dbReference type="Proteomes" id="UP001059745">
    <property type="component" value="Chromosome 2"/>
</dbReference>
<reference evidence="3" key="1">
    <citation type="submission" date="2022-09" db="EMBL/GenBank/DDBJ databases">
        <title>Genomic of Burkholderia gladioli.</title>
        <authorList>
            <person name="Wu H."/>
        </authorList>
    </citation>
    <scope>NUCLEOTIDE SEQUENCE</scope>
    <source>
        <strain evidence="3">ZN-S4</strain>
    </source>
</reference>
<dbReference type="PANTHER" id="PTHR24006">
    <property type="entry name" value="UBIQUITIN CARBOXYL-TERMINAL HYDROLASE"/>
    <property type="match status" value="1"/>
</dbReference>
<dbReference type="InterPro" id="IPR050164">
    <property type="entry name" value="Peptidase_C19"/>
</dbReference>
<dbReference type="InterPro" id="IPR001394">
    <property type="entry name" value="Peptidase_C19_UCH"/>
</dbReference>
<feature type="region of interest" description="Disordered" evidence="1">
    <location>
        <begin position="1485"/>
        <end position="1598"/>
    </location>
</feature>
<dbReference type="EMBL" id="CP104215">
    <property type="protein sequence ID" value="UWX72927.1"/>
    <property type="molecule type" value="Genomic_DNA"/>
</dbReference>